<evidence type="ECO:0000256" key="1">
    <source>
        <dbReference type="SAM" id="Coils"/>
    </source>
</evidence>
<dbReference type="Proteomes" id="UP001652432">
    <property type="component" value="Unassembled WGS sequence"/>
</dbReference>
<dbReference type="InterPro" id="IPR032834">
    <property type="entry name" value="NatK-like_C"/>
</dbReference>
<feature type="transmembrane region" description="Helical" evidence="2">
    <location>
        <begin position="167"/>
        <end position="187"/>
    </location>
</feature>
<evidence type="ECO:0000259" key="3">
    <source>
        <dbReference type="Pfam" id="PF14501"/>
    </source>
</evidence>
<keyword evidence="5" id="KW-1185">Reference proteome</keyword>
<dbReference type="Pfam" id="PF14501">
    <property type="entry name" value="HATPase_c_5"/>
    <property type="match status" value="1"/>
</dbReference>
<feature type="transmembrane region" description="Helical" evidence="2">
    <location>
        <begin position="126"/>
        <end position="147"/>
    </location>
</feature>
<dbReference type="InterPro" id="IPR036890">
    <property type="entry name" value="HATPase_C_sf"/>
</dbReference>
<gene>
    <name evidence="4" type="ORF">OCV77_00450</name>
</gene>
<comment type="caution">
    <text evidence="4">The sequence shown here is derived from an EMBL/GenBank/DDBJ whole genome shotgun (WGS) entry which is preliminary data.</text>
</comment>
<dbReference type="RefSeq" id="WP_262572299.1">
    <property type="nucleotide sequence ID" value="NZ_JAOQKJ010000001.1"/>
</dbReference>
<feature type="transmembrane region" description="Helical" evidence="2">
    <location>
        <begin position="7"/>
        <end position="25"/>
    </location>
</feature>
<keyword evidence="2" id="KW-1133">Transmembrane helix</keyword>
<dbReference type="CDD" id="cd16935">
    <property type="entry name" value="HATPase_AgrC-ComD-like"/>
    <property type="match status" value="1"/>
</dbReference>
<dbReference type="PANTHER" id="PTHR40448:SF1">
    <property type="entry name" value="TWO-COMPONENT SENSOR HISTIDINE KINASE"/>
    <property type="match status" value="1"/>
</dbReference>
<organism evidence="4 5">
    <name type="scientific">Suilimivivens aceti</name>
    <dbReference type="NCBI Taxonomy" id="2981774"/>
    <lineage>
        <taxon>Bacteria</taxon>
        <taxon>Bacillati</taxon>
        <taxon>Bacillota</taxon>
        <taxon>Clostridia</taxon>
        <taxon>Lachnospirales</taxon>
        <taxon>Lachnospiraceae</taxon>
        <taxon>Suilimivivens</taxon>
    </lineage>
</organism>
<protein>
    <submittedName>
        <fullName evidence="4">GHKL domain-containing protein</fullName>
    </submittedName>
</protein>
<evidence type="ECO:0000256" key="2">
    <source>
        <dbReference type="SAM" id="Phobius"/>
    </source>
</evidence>
<dbReference type="PANTHER" id="PTHR40448">
    <property type="entry name" value="TWO-COMPONENT SENSOR HISTIDINE KINASE"/>
    <property type="match status" value="1"/>
</dbReference>
<feature type="domain" description="Sensor histidine kinase NatK-like C-terminal" evidence="3">
    <location>
        <begin position="338"/>
        <end position="437"/>
    </location>
</feature>
<evidence type="ECO:0000313" key="5">
    <source>
        <dbReference type="Proteomes" id="UP001652432"/>
    </source>
</evidence>
<keyword evidence="2" id="KW-0472">Membrane</keyword>
<proteinExistence type="predicted"/>
<evidence type="ECO:0000313" key="4">
    <source>
        <dbReference type="EMBL" id="MCU6742984.1"/>
    </source>
</evidence>
<reference evidence="4 5" key="1">
    <citation type="journal article" date="2021" name="ISME Commun">
        <title>Automated analysis of genomic sequences facilitates high-throughput and comprehensive description of bacteria.</title>
        <authorList>
            <person name="Hitch T.C.A."/>
        </authorList>
    </citation>
    <scope>NUCLEOTIDE SEQUENCE [LARGE SCALE GENOMIC DNA]</scope>
    <source>
        <strain evidence="4 5">Sanger_18</strain>
    </source>
</reference>
<feature type="transmembrane region" description="Helical" evidence="2">
    <location>
        <begin position="199"/>
        <end position="223"/>
    </location>
</feature>
<keyword evidence="1" id="KW-0175">Coiled coil</keyword>
<feature type="transmembrane region" description="Helical" evidence="2">
    <location>
        <begin position="91"/>
        <end position="114"/>
    </location>
</feature>
<sequence>MINILRPILELSVVIPGLLLAYFPVKSGLKQPPGKLALWQGPLVLSLCIGGGIFCWHFHISTAVVLILIVLIVVILYIKVLRISIWKSGTIALSVCALFACMNSLARAVNAVILIQRQAVQPQPWFCLWACVFYHGICWLATAAAYYPANHAARTMVEDDNFARTWYVFWILPLIFIVCNFFMIPRYQDTLYVGRVLQGYIVLGITLLILLICFYTVFLMMAASLNKNARLQRENQLLDMQQQRYENLKTAIEEARQARHDMRHHLNRISALAEEGDLEGLKTYLAQTVSRIPGLDMSFCENRAADSVIGYYCSLAKRENIPFCLQIDLPEKLMVDEIDMCLVFSNLLENALEASLRTAPDHRQIEVTAYVHGERLLLIEVKNAFDGVIKEKNEVFQSSKRKGSGIGIQSVRHIARKTGGASAFSYKDGIFLAKVMLRG</sequence>
<dbReference type="Gene3D" id="3.30.565.10">
    <property type="entry name" value="Histidine kinase-like ATPase, C-terminal domain"/>
    <property type="match status" value="1"/>
</dbReference>
<feature type="coiled-coil region" evidence="1">
    <location>
        <begin position="228"/>
        <end position="265"/>
    </location>
</feature>
<keyword evidence="2" id="KW-0812">Transmembrane</keyword>
<feature type="transmembrane region" description="Helical" evidence="2">
    <location>
        <begin position="63"/>
        <end position="85"/>
    </location>
</feature>
<dbReference type="SUPFAM" id="SSF55874">
    <property type="entry name" value="ATPase domain of HSP90 chaperone/DNA topoisomerase II/histidine kinase"/>
    <property type="match status" value="1"/>
</dbReference>
<name>A0ABT2SY99_9FIRM</name>
<dbReference type="EMBL" id="JAOQKJ010000001">
    <property type="protein sequence ID" value="MCU6742984.1"/>
    <property type="molecule type" value="Genomic_DNA"/>
</dbReference>
<accession>A0ABT2SY99</accession>
<feature type="transmembrane region" description="Helical" evidence="2">
    <location>
        <begin position="37"/>
        <end position="56"/>
    </location>
</feature>